<proteinExistence type="inferred from homology"/>
<feature type="domain" description="Alpha/beta hydrolase fold-3" evidence="2">
    <location>
        <begin position="75"/>
        <end position="295"/>
    </location>
</feature>
<gene>
    <name evidence="3" type="ORF">HS088_TW18G00362</name>
</gene>
<accession>A0A7J7CC10</accession>
<dbReference type="Pfam" id="PF07859">
    <property type="entry name" value="Abhydrolase_3"/>
    <property type="match status" value="1"/>
</dbReference>
<dbReference type="InterPro" id="IPR013094">
    <property type="entry name" value="AB_hydrolase_3"/>
</dbReference>
<dbReference type="OrthoDB" id="408631at2759"/>
<dbReference type="AlphaFoldDB" id="A0A7J7CC10"/>
<sequence length="317" mass="35668">MSKFDPFAHLNIKLNEDGTLSRLAKFPNKDANPEPAPGDPIATKDCTINNTFLRIFIPTVVLRSNSTTTTRLPIVFYLHGSSWILFDAANVAAYVTCTRHACEIPAIIIVPNCRLAPEHRIPTQYDDAVEAVLWVKQQALDPNGERWLKEYGDFSRCYLHGSGSGGNIVFNVALRVNDMDLKPLKIVGLIMNQPLFGGKQRTKSELKFATDQMMPLPVLDLIWELALPKGADRDSPYCNPTVDGPHKSKLRLLQRCLVIGFSKDPLIDRQQSFVEMLMMSGVKVDAQFDDMGFHRIELVDKRWAAALLQMVKEFILN</sequence>
<dbReference type="InterPro" id="IPR029058">
    <property type="entry name" value="AB_hydrolase_fold"/>
</dbReference>
<dbReference type="EMBL" id="JAAARO010000018">
    <property type="protein sequence ID" value="KAF5731678.1"/>
    <property type="molecule type" value="Genomic_DNA"/>
</dbReference>
<dbReference type="Proteomes" id="UP000593562">
    <property type="component" value="Unassembled WGS sequence"/>
</dbReference>
<comment type="caution">
    <text evidence="3">The sequence shown here is derived from an EMBL/GenBank/DDBJ whole genome shotgun (WGS) entry which is preliminary data.</text>
</comment>
<evidence type="ECO:0000259" key="2">
    <source>
        <dbReference type="Pfam" id="PF07859"/>
    </source>
</evidence>
<dbReference type="PANTHER" id="PTHR23024">
    <property type="entry name" value="ARYLACETAMIDE DEACETYLASE"/>
    <property type="match status" value="1"/>
</dbReference>
<dbReference type="Gene3D" id="3.40.50.1820">
    <property type="entry name" value="alpha/beta hydrolase"/>
    <property type="match status" value="1"/>
</dbReference>
<dbReference type="GO" id="GO:0016787">
    <property type="term" value="F:hydrolase activity"/>
    <property type="evidence" value="ECO:0007669"/>
    <property type="project" value="InterPro"/>
</dbReference>
<keyword evidence="4" id="KW-1185">Reference proteome</keyword>
<reference evidence="3 4" key="1">
    <citation type="journal article" date="2020" name="Nat. Commun.">
        <title>Genome of Tripterygium wilfordii and identification of cytochrome P450 involved in triptolide biosynthesis.</title>
        <authorList>
            <person name="Tu L."/>
            <person name="Su P."/>
            <person name="Zhang Z."/>
            <person name="Gao L."/>
            <person name="Wang J."/>
            <person name="Hu T."/>
            <person name="Zhou J."/>
            <person name="Zhang Y."/>
            <person name="Zhao Y."/>
            <person name="Liu Y."/>
            <person name="Song Y."/>
            <person name="Tong Y."/>
            <person name="Lu Y."/>
            <person name="Yang J."/>
            <person name="Xu C."/>
            <person name="Jia M."/>
            <person name="Peters R.J."/>
            <person name="Huang L."/>
            <person name="Gao W."/>
        </authorList>
    </citation>
    <scope>NUCLEOTIDE SEQUENCE [LARGE SCALE GENOMIC DNA]</scope>
    <source>
        <strain evidence="4">cv. XIE 37</strain>
        <tissue evidence="3">Leaf</tissue>
    </source>
</reference>
<name>A0A7J7CC10_TRIWF</name>
<dbReference type="SUPFAM" id="SSF53474">
    <property type="entry name" value="alpha/beta-Hydrolases"/>
    <property type="match status" value="1"/>
</dbReference>
<evidence type="ECO:0000256" key="1">
    <source>
        <dbReference type="ARBA" id="ARBA00010515"/>
    </source>
</evidence>
<evidence type="ECO:0000313" key="3">
    <source>
        <dbReference type="EMBL" id="KAF5731678.1"/>
    </source>
</evidence>
<organism evidence="3 4">
    <name type="scientific">Tripterygium wilfordii</name>
    <name type="common">Thunder God vine</name>
    <dbReference type="NCBI Taxonomy" id="458696"/>
    <lineage>
        <taxon>Eukaryota</taxon>
        <taxon>Viridiplantae</taxon>
        <taxon>Streptophyta</taxon>
        <taxon>Embryophyta</taxon>
        <taxon>Tracheophyta</taxon>
        <taxon>Spermatophyta</taxon>
        <taxon>Magnoliopsida</taxon>
        <taxon>eudicotyledons</taxon>
        <taxon>Gunneridae</taxon>
        <taxon>Pentapetalae</taxon>
        <taxon>rosids</taxon>
        <taxon>fabids</taxon>
        <taxon>Celastrales</taxon>
        <taxon>Celastraceae</taxon>
        <taxon>Tripterygium</taxon>
    </lineage>
</organism>
<evidence type="ECO:0000313" key="4">
    <source>
        <dbReference type="Proteomes" id="UP000593562"/>
    </source>
</evidence>
<dbReference type="FunCoup" id="A0A7J7CC10">
    <property type="interactions" value="92"/>
</dbReference>
<dbReference type="PANTHER" id="PTHR23024:SF673">
    <property type="entry name" value="ALPHA_BETA HYDROLASE FOLD-3 DOMAIN-CONTAINING PROTEIN"/>
    <property type="match status" value="1"/>
</dbReference>
<dbReference type="InParanoid" id="A0A7J7CC10"/>
<dbReference type="InterPro" id="IPR050466">
    <property type="entry name" value="Carboxylest/Gibb_receptor"/>
</dbReference>
<protein>
    <submittedName>
        <fullName evidence="3">Carboxylesterase 9</fullName>
    </submittedName>
</protein>
<comment type="similarity">
    <text evidence="1">Belongs to the 'GDXG' lipolytic enzyme family.</text>
</comment>